<dbReference type="PANTHER" id="PTHR31673:SF41">
    <property type="entry name" value="COBRA-LIKE PROTEIN"/>
    <property type="match status" value="1"/>
</dbReference>
<dbReference type="InterPro" id="IPR056900">
    <property type="entry name" value="COB_C"/>
</dbReference>
<evidence type="ECO:0000256" key="7">
    <source>
        <dbReference type="PIRNR" id="PIRNR038122"/>
    </source>
</evidence>
<dbReference type="GO" id="GO:0052324">
    <property type="term" value="P:plant-type cell wall cellulose biosynthetic process"/>
    <property type="evidence" value="ECO:0007669"/>
    <property type="project" value="TreeGrafter"/>
</dbReference>
<dbReference type="GO" id="GO:0098552">
    <property type="term" value="C:side of membrane"/>
    <property type="evidence" value="ECO:0007669"/>
    <property type="project" value="UniProtKB-KW"/>
</dbReference>
<feature type="domain" description="COBRA C-terminal" evidence="8">
    <location>
        <begin position="262"/>
        <end position="399"/>
    </location>
</feature>
<dbReference type="Pfam" id="PF25079">
    <property type="entry name" value="COB_C"/>
    <property type="match status" value="1"/>
</dbReference>
<keyword evidence="5" id="KW-0325">Glycoprotein</keyword>
<dbReference type="PANTHER" id="PTHR31673">
    <property type="entry name" value="PROTEIN COBRA"/>
    <property type="match status" value="1"/>
</dbReference>
<evidence type="ECO:0000313" key="9">
    <source>
        <dbReference type="EMBL" id="CAA2965257.1"/>
    </source>
</evidence>
<keyword evidence="4" id="KW-0732">Signal</keyword>
<dbReference type="Proteomes" id="UP000594638">
    <property type="component" value="Unassembled WGS sequence"/>
</dbReference>
<protein>
    <recommendedName>
        <fullName evidence="7">COBRA-like protein</fullName>
    </recommendedName>
</protein>
<evidence type="ECO:0000256" key="4">
    <source>
        <dbReference type="ARBA" id="ARBA00022729"/>
    </source>
</evidence>
<evidence type="ECO:0000256" key="5">
    <source>
        <dbReference type="ARBA" id="ARBA00023180"/>
    </source>
</evidence>
<dbReference type="PIRSF" id="PIRSF038122">
    <property type="entry name" value="COBRA"/>
    <property type="match status" value="1"/>
</dbReference>
<dbReference type="OrthoDB" id="1554693at2759"/>
<evidence type="ECO:0000259" key="8">
    <source>
        <dbReference type="Pfam" id="PF25079"/>
    </source>
</evidence>
<dbReference type="Gramene" id="OE9A028660T1">
    <property type="protein sequence ID" value="OE9A028660C1"/>
    <property type="gene ID" value="OE9A028660"/>
</dbReference>
<keyword evidence="3" id="KW-0472">Membrane</keyword>
<keyword evidence="3" id="KW-0336">GPI-anchor</keyword>
<dbReference type="EMBL" id="CACTIH010001839">
    <property type="protein sequence ID" value="CAA2965257.1"/>
    <property type="molecule type" value="Genomic_DNA"/>
</dbReference>
<evidence type="ECO:0000256" key="2">
    <source>
        <dbReference type="ARBA" id="ARBA00005507"/>
    </source>
</evidence>
<comment type="similarity">
    <text evidence="2 7">Belongs to the COBRA family.</text>
</comment>
<comment type="subcellular location">
    <subcellularLocation>
        <location evidence="1">Cell membrane</location>
        <topology evidence="1">Lipid-anchor</topology>
        <topology evidence="1">GPI-anchor</topology>
    </subcellularLocation>
</comment>
<evidence type="ECO:0000256" key="3">
    <source>
        <dbReference type="ARBA" id="ARBA00022622"/>
    </source>
</evidence>
<evidence type="ECO:0000256" key="6">
    <source>
        <dbReference type="ARBA" id="ARBA00023288"/>
    </source>
</evidence>
<sequence>MQRSKVTDSREIVTGYSSDCYDPLDPNGNITVTFDIKKYAIDGYVARVTIQNYYQYRHVENPGWKLGWTWVKNEVIWSMSGAFAVQQGNCSSFKFQVPHSCKKDPLIVDLMPDALPQKRTDGCCNGGILAAWAINLSMSYSSFEVTVGNLEQNTTGYKPKNLTLVAPGPGYTCSQVMDIDPTVSSVIGGRRQEQVFRTWRSTCTYSSFLAKKTPVCCVSLSTFYNPTITSCPSCSCGCRVADELTTSCVRQGSFPSNLLDTELVQCTNHMCPLRVHWHIKKNYVDHWRAKLTISNYNYGKNYSDWNVLVQHPGFSQAATTYSFNSKVLPTSEEVALFWGIFSYNSELVQAGENQLGSVSTEILLEKDSKSFTLRNGWAFPRKIYFNGEICQMPLPDNFPMLPNGSPSTKPSRCQFVLLTVVYFTLPHIFSTLI</sequence>
<reference evidence="9 10" key="1">
    <citation type="submission" date="2019-12" db="EMBL/GenBank/DDBJ databases">
        <authorList>
            <person name="Alioto T."/>
            <person name="Alioto T."/>
            <person name="Gomez Garrido J."/>
        </authorList>
    </citation>
    <scope>NUCLEOTIDE SEQUENCE [LARGE SCALE GENOMIC DNA]</scope>
</reference>
<dbReference type="GO" id="GO:0005886">
    <property type="term" value="C:plasma membrane"/>
    <property type="evidence" value="ECO:0007669"/>
    <property type="project" value="UniProtKB-SubCell"/>
</dbReference>
<accession>A0A8S0QHY2</accession>
<evidence type="ECO:0000313" key="10">
    <source>
        <dbReference type="Proteomes" id="UP000594638"/>
    </source>
</evidence>
<dbReference type="InterPro" id="IPR006918">
    <property type="entry name" value="COBRA_pln"/>
</dbReference>
<dbReference type="Pfam" id="PF04833">
    <property type="entry name" value="COBRA"/>
    <property type="match status" value="1"/>
</dbReference>
<keyword evidence="10" id="KW-1185">Reference proteome</keyword>
<keyword evidence="6" id="KW-0449">Lipoprotein</keyword>
<evidence type="ECO:0000256" key="1">
    <source>
        <dbReference type="ARBA" id="ARBA00004609"/>
    </source>
</evidence>
<name>A0A8S0QHY2_OLEEU</name>
<gene>
    <name evidence="9" type="ORF">OLEA9_A028660</name>
</gene>
<organism evidence="9 10">
    <name type="scientific">Olea europaea subsp. europaea</name>
    <dbReference type="NCBI Taxonomy" id="158383"/>
    <lineage>
        <taxon>Eukaryota</taxon>
        <taxon>Viridiplantae</taxon>
        <taxon>Streptophyta</taxon>
        <taxon>Embryophyta</taxon>
        <taxon>Tracheophyta</taxon>
        <taxon>Spermatophyta</taxon>
        <taxon>Magnoliopsida</taxon>
        <taxon>eudicotyledons</taxon>
        <taxon>Gunneridae</taxon>
        <taxon>Pentapetalae</taxon>
        <taxon>asterids</taxon>
        <taxon>lamiids</taxon>
        <taxon>Lamiales</taxon>
        <taxon>Oleaceae</taxon>
        <taxon>Oleeae</taxon>
        <taxon>Olea</taxon>
    </lineage>
</organism>
<dbReference type="GO" id="GO:0010215">
    <property type="term" value="P:cellulose microfibril organization"/>
    <property type="evidence" value="ECO:0007669"/>
    <property type="project" value="InterPro"/>
</dbReference>
<proteinExistence type="inferred from homology"/>
<dbReference type="AlphaFoldDB" id="A0A8S0QHY2"/>
<comment type="caution">
    <text evidence="9">The sequence shown here is derived from an EMBL/GenBank/DDBJ whole genome shotgun (WGS) entry which is preliminary data.</text>
</comment>